<comment type="caution">
    <text evidence="1">The sequence shown here is derived from an EMBL/GenBank/DDBJ whole genome shotgun (WGS) entry which is preliminary data.</text>
</comment>
<dbReference type="Proteomes" id="UP000580250">
    <property type="component" value="Unassembled WGS sequence"/>
</dbReference>
<gene>
    <name evidence="1" type="ORF">MENT_LOCUS25167</name>
</gene>
<name>A0A6V7VH83_MELEN</name>
<evidence type="ECO:0000313" key="1">
    <source>
        <dbReference type="EMBL" id="CAD2173551.1"/>
    </source>
</evidence>
<sequence length="87" mass="10134">MFVYNGFAGSYLNFFAESDLQIALLTYIQAYDEFEVRANSLYKSLEQLYVFTSLQNYPSVNIDGQYGRLFILGTSKSSYLLEMFYLK</sequence>
<protein>
    <submittedName>
        <fullName evidence="1">Uncharacterized protein</fullName>
    </submittedName>
</protein>
<organism evidence="1 2">
    <name type="scientific">Meloidogyne enterolobii</name>
    <name type="common">Root-knot nematode worm</name>
    <name type="synonym">Meloidogyne mayaguensis</name>
    <dbReference type="NCBI Taxonomy" id="390850"/>
    <lineage>
        <taxon>Eukaryota</taxon>
        <taxon>Metazoa</taxon>
        <taxon>Ecdysozoa</taxon>
        <taxon>Nematoda</taxon>
        <taxon>Chromadorea</taxon>
        <taxon>Rhabditida</taxon>
        <taxon>Tylenchina</taxon>
        <taxon>Tylenchomorpha</taxon>
        <taxon>Tylenchoidea</taxon>
        <taxon>Meloidogynidae</taxon>
        <taxon>Meloidogyninae</taxon>
        <taxon>Meloidogyne</taxon>
    </lineage>
</organism>
<evidence type="ECO:0000313" key="2">
    <source>
        <dbReference type="Proteomes" id="UP000580250"/>
    </source>
</evidence>
<dbReference type="EMBL" id="CAJEWN010000219">
    <property type="protein sequence ID" value="CAD2173551.1"/>
    <property type="molecule type" value="Genomic_DNA"/>
</dbReference>
<dbReference type="AlphaFoldDB" id="A0A6V7VH83"/>
<reference evidence="1 2" key="1">
    <citation type="submission" date="2020-08" db="EMBL/GenBank/DDBJ databases">
        <authorList>
            <person name="Koutsovoulos G."/>
            <person name="Danchin GJ E."/>
        </authorList>
    </citation>
    <scope>NUCLEOTIDE SEQUENCE [LARGE SCALE GENOMIC DNA]</scope>
</reference>
<proteinExistence type="predicted"/>
<accession>A0A6V7VH83</accession>